<evidence type="ECO:0000313" key="8">
    <source>
        <dbReference type="Proteomes" id="UP000306918"/>
    </source>
</evidence>
<evidence type="ECO:0000256" key="2">
    <source>
        <dbReference type="ARBA" id="ARBA00006275"/>
    </source>
</evidence>
<keyword evidence="5" id="KW-0998">Cell outer membrane</keyword>
<dbReference type="PROSITE" id="PS51257">
    <property type="entry name" value="PROKAR_LIPOPROTEIN"/>
    <property type="match status" value="1"/>
</dbReference>
<accession>A0A4S8HNN9</accession>
<dbReference type="RefSeq" id="WP_136578676.1">
    <property type="nucleotide sequence ID" value="NZ_STFF01000005.1"/>
</dbReference>
<dbReference type="SUPFAM" id="SSF48452">
    <property type="entry name" value="TPR-like"/>
    <property type="match status" value="1"/>
</dbReference>
<evidence type="ECO:0000256" key="5">
    <source>
        <dbReference type="ARBA" id="ARBA00023237"/>
    </source>
</evidence>
<evidence type="ECO:0000256" key="1">
    <source>
        <dbReference type="ARBA" id="ARBA00004442"/>
    </source>
</evidence>
<dbReference type="InterPro" id="IPR011990">
    <property type="entry name" value="TPR-like_helical_dom_sf"/>
</dbReference>
<gene>
    <name evidence="7" type="ORF">FAM09_18765</name>
</gene>
<reference evidence="7 8" key="1">
    <citation type="submission" date="2019-04" db="EMBL/GenBank/DDBJ databases">
        <title>Niastella caeni sp. nov., isolated from activated sludge.</title>
        <authorList>
            <person name="Sheng M."/>
        </authorList>
    </citation>
    <scope>NUCLEOTIDE SEQUENCE [LARGE SCALE GENOMIC DNA]</scope>
    <source>
        <strain evidence="7 8">HX-2-15</strain>
    </source>
</reference>
<dbReference type="Proteomes" id="UP000306918">
    <property type="component" value="Unassembled WGS sequence"/>
</dbReference>
<evidence type="ECO:0000256" key="4">
    <source>
        <dbReference type="ARBA" id="ARBA00023136"/>
    </source>
</evidence>
<sequence>MKQYKILIFGLFFMLVLVACTKLDENFESELQQTQTSSIPVADLLRGAYNSLANPFMDQSRLWAAQEHTTDEVIGPTRGPDWDDNGVWRVLHSHSWTSEHTFLRETYRELLQAQYAATNVLQFNPSAQQAAEARFIRALTVFVVADGWDQVPFRDDLQDLKKTPTVLKGPAALDFVISEVNAIMSTLPDGPAYVANKDGARVLLMKAYLNKGAFASRQNPTFEAADMNQVITLADQIINSTKYTLANNIFDNFAPDNDVKSTENIYTLYNKDGDRGGNVRSRWFLGLHYNMKPSGWNGFTTLSDFYNKFGSTDQRRGGSYPGMTDVGGVRTGFLVGQQFNEKGEALKDRKGNPLVFTPEVKLKETGANLEVTGIRVMKYPIDYSGGEQADNDYVIFRLADVMLMKAEALLRTNNAAGALVIVNAIRTKRGATPLTSLNPEALLDERGRELYWEGWRRQDLIRFGKFLQPWQEKPTDDPKYLIFPIPAEQLAVNPNLTQNEGY</sequence>
<dbReference type="InterPro" id="IPR012944">
    <property type="entry name" value="SusD_RagB_dom"/>
</dbReference>
<protein>
    <submittedName>
        <fullName evidence="7">RagB/SusD family nutrient uptake outer membrane protein</fullName>
    </submittedName>
</protein>
<keyword evidence="8" id="KW-1185">Reference proteome</keyword>
<dbReference type="EMBL" id="STFF01000005">
    <property type="protein sequence ID" value="THU37000.1"/>
    <property type="molecule type" value="Genomic_DNA"/>
</dbReference>
<comment type="caution">
    <text evidence="7">The sequence shown here is derived from an EMBL/GenBank/DDBJ whole genome shotgun (WGS) entry which is preliminary data.</text>
</comment>
<feature type="domain" description="RagB/SusD" evidence="6">
    <location>
        <begin position="250"/>
        <end position="474"/>
    </location>
</feature>
<dbReference type="GO" id="GO:0009279">
    <property type="term" value="C:cell outer membrane"/>
    <property type="evidence" value="ECO:0007669"/>
    <property type="project" value="UniProtKB-SubCell"/>
</dbReference>
<dbReference type="OrthoDB" id="9783641at2"/>
<proteinExistence type="inferred from homology"/>
<dbReference type="AlphaFoldDB" id="A0A4S8HNN9"/>
<keyword evidence="4" id="KW-0472">Membrane</keyword>
<dbReference type="Gene3D" id="1.25.40.390">
    <property type="match status" value="1"/>
</dbReference>
<evidence type="ECO:0000256" key="3">
    <source>
        <dbReference type="ARBA" id="ARBA00022729"/>
    </source>
</evidence>
<name>A0A4S8HNN9_9BACT</name>
<comment type="subcellular location">
    <subcellularLocation>
        <location evidence="1">Cell outer membrane</location>
    </subcellularLocation>
</comment>
<dbReference type="Pfam" id="PF07980">
    <property type="entry name" value="SusD_RagB"/>
    <property type="match status" value="1"/>
</dbReference>
<organism evidence="7 8">
    <name type="scientific">Niastella caeni</name>
    <dbReference type="NCBI Taxonomy" id="2569763"/>
    <lineage>
        <taxon>Bacteria</taxon>
        <taxon>Pseudomonadati</taxon>
        <taxon>Bacteroidota</taxon>
        <taxon>Chitinophagia</taxon>
        <taxon>Chitinophagales</taxon>
        <taxon>Chitinophagaceae</taxon>
        <taxon>Niastella</taxon>
    </lineage>
</organism>
<keyword evidence="3" id="KW-0732">Signal</keyword>
<comment type="similarity">
    <text evidence="2">Belongs to the SusD family.</text>
</comment>
<evidence type="ECO:0000313" key="7">
    <source>
        <dbReference type="EMBL" id="THU37000.1"/>
    </source>
</evidence>
<evidence type="ECO:0000259" key="6">
    <source>
        <dbReference type="Pfam" id="PF07980"/>
    </source>
</evidence>